<gene>
    <name evidence="6" type="ORF">IAA52_05440</name>
</gene>
<dbReference type="InterPro" id="IPR013118">
    <property type="entry name" value="Mannitol_DH_C"/>
</dbReference>
<keyword evidence="2" id="KW-0520">NAD</keyword>
<evidence type="ECO:0000256" key="3">
    <source>
        <dbReference type="ARBA" id="ARBA00048615"/>
    </source>
</evidence>
<feature type="domain" description="Mannitol dehydrogenase C-terminal" evidence="5">
    <location>
        <begin position="211"/>
        <end position="349"/>
    </location>
</feature>
<organism evidence="6 7">
    <name type="scientific">Candidatus Pullichristensenella stercorigallinarum</name>
    <dbReference type="NCBI Taxonomy" id="2840909"/>
    <lineage>
        <taxon>Bacteria</taxon>
        <taxon>Bacillati</taxon>
        <taxon>Bacillota</taxon>
        <taxon>Clostridia</taxon>
        <taxon>Candidatus Pullichristensenella</taxon>
    </lineage>
</organism>
<comment type="catalytic activity">
    <reaction evidence="3">
        <text>D-mannitol 1-phosphate + NAD(+) = beta-D-fructose 6-phosphate + NADH + H(+)</text>
        <dbReference type="Rhea" id="RHEA:19661"/>
        <dbReference type="ChEBI" id="CHEBI:15378"/>
        <dbReference type="ChEBI" id="CHEBI:57540"/>
        <dbReference type="ChEBI" id="CHEBI:57634"/>
        <dbReference type="ChEBI" id="CHEBI:57945"/>
        <dbReference type="ChEBI" id="CHEBI:61381"/>
        <dbReference type="EC" id="1.1.1.17"/>
    </reaction>
</comment>
<reference evidence="6" key="2">
    <citation type="journal article" date="2021" name="PeerJ">
        <title>Extensive microbial diversity within the chicken gut microbiome revealed by metagenomics and culture.</title>
        <authorList>
            <person name="Gilroy R."/>
            <person name="Ravi A."/>
            <person name="Getino M."/>
            <person name="Pursley I."/>
            <person name="Horton D.L."/>
            <person name="Alikhan N.F."/>
            <person name="Baker D."/>
            <person name="Gharbi K."/>
            <person name="Hall N."/>
            <person name="Watson M."/>
            <person name="Adriaenssens E.M."/>
            <person name="Foster-Nyarko E."/>
            <person name="Jarju S."/>
            <person name="Secka A."/>
            <person name="Antonio M."/>
            <person name="Oren A."/>
            <person name="Chaudhuri R.R."/>
            <person name="La Ragione R."/>
            <person name="Hildebrand F."/>
            <person name="Pallen M.J."/>
        </authorList>
    </citation>
    <scope>NUCLEOTIDE SEQUENCE</scope>
    <source>
        <strain evidence="6">ChiSjej6B24-2974</strain>
    </source>
</reference>
<evidence type="ECO:0000256" key="2">
    <source>
        <dbReference type="ARBA" id="ARBA00023027"/>
    </source>
</evidence>
<evidence type="ECO:0000313" key="7">
    <source>
        <dbReference type="Proteomes" id="UP000824260"/>
    </source>
</evidence>
<dbReference type="PRINTS" id="PR00084">
    <property type="entry name" value="MTLDHDRGNASE"/>
</dbReference>
<dbReference type="GO" id="GO:0008926">
    <property type="term" value="F:mannitol-1-phosphate 5-dehydrogenase activity"/>
    <property type="evidence" value="ECO:0007669"/>
    <property type="project" value="UniProtKB-EC"/>
</dbReference>
<evidence type="ECO:0000259" key="5">
    <source>
        <dbReference type="Pfam" id="PF08125"/>
    </source>
</evidence>
<dbReference type="AlphaFoldDB" id="A0A9D0ZLB2"/>
<dbReference type="Gene3D" id="1.10.1040.10">
    <property type="entry name" value="N-(1-d-carboxylethyl)-l-norvaline Dehydrogenase, domain 2"/>
    <property type="match status" value="1"/>
</dbReference>
<dbReference type="PANTHER" id="PTHR30524:SF0">
    <property type="entry name" value="ALTRONATE OXIDOREDUCTASE-RELATED"/>
    <property type="match status" value="1"/>
</dbReference>
<dbReference type="GO" id="GO:0019592">
    <property type="term" value="P:mannitol catabolic process"/>
    <property type="evidence" value="ECO:0007669"/>
    <property type="project" value="TreeGrafter"/>
</dbReference>
<evidence type="ECO:0000256" key="1">
    <source>
        <dbReference type="ARBA" id="ARBA00023002"/>
    </source>
</evidence>
<dbReference type="Pfam" id="PF08125">
    <property type="entry name" value="Mannitol_dh_C"/>
    <property type="match status" value="1"/>
</dbReference>
<name>A0A9D0ZLB2_9FIRM</name>
<dbReference type="InterPro" id="IPR013328">
    <property type="entry name" value="6PGD_dom2"/>
</dbReference>
<dbReference type="InterPro" id="IPR036291">
    <property type="entry name" value="NAD(P)-bd_dom_sf"/>
</dbReference>
<dbReference type="Gene3D" id="3.40.50.720">
    <property type="entry name" value="NAD(P)-binding Rossmann-like Domain"/>
    <property type="match status" value="1"/>
</dbReference>
<feature type="domain" description="Mannitol dehydrogenase N-terminal" evidence="4">
    <location>
        <begin position="3"/>
        <end position="199"/>
    </location>
</feature>
<comment type="caution">
    <text evidence="6">The sequence shown here is derived from an EMBL/GenBank/DDBJ whole genome shotgun (WGS) entry which is preliminary data.</text>
</comment>
<dbReference type="EMBL" id="DVFZ01000051">
    <property type="protein sequence ID" value="HIQ82528.1"/>
    <property type="molecule type" value="Genomic_DNA"/>
</dbReference>
<protein>
    <submittedName>
        <fullName evidence="6">Mannitol-1-phosphate 5-dehydrogenase</fullName>
    </submittedName>
</protein>
<dbReference type="PANTHER" id="PTHR30524">
    <property type="entry name" value="MANNITOL-1-PHOSPHATE 5-DEHYDROGENASE"/>
    <property type="match status" value="1"/>
</dbReference>
<accession>A0A9D0ZLB2</accession>
<reference evidence="6" key="1">
    <citation type="submission" date="2020-10" db="EMBL/GenBank/DDBJ databases">
        <authorList>
            <person name="Gilroy R."/>
        </authorList>
    </citation>
    <scope>NUCLEOTIDE SEQUENCE</scope>
    <source>
        <strain evidence="6">ChiSjej6B24-2974</strain>
    </source>
</reference>
<dbReference type="InterPro" id="IPR013131">
    <property type="entry name" value="Mannitol_DH_N"/>
</dbReference>
<proteinExistence type="predicted"/>
<dbReference type="Pfam" id="PF01232">
    <property type="entry name" value="Mannitol_dh"/>
    <property type="match status" value="1"/>
</dbReference>
<dbReference type="Proteomes" id="UP000824260">
    <property type="component" value="Unassembled WGS sequence"/>
</dbReference>
<dbReference type="SUPFAM" id="SSF48179">
    <property type="entry name" value="6-phosphogluconate dehydrogenase C-terminal domain-like"/>
    <property type="match status" value="1"/>
</dbReference>
<dbReference type="InterPro" id="IPR000669">
    <property type="entry name" value="Mannitol_DH"/>
</dbReference>
<evidence type="ECO:0000259" key="4">
    <source>
        <dbReference type="Pfam" id="PF01232"/>
    </source>
</evidence>
<keyword evidence="1" id="KW-0560">Oxidoreductase</keyword>
<dbReference type="GO" id="GO:0005829">
    <property type="term" value="C:cytosol"/>
    <property type="evidence" value="ECO:0007669"/>
    <property type="project" value="TreeGrafter"/>
</dbReference>
<sequence>MKKAVMYGGGNIGRGFIGKVFSDSGYEVCFLDIMQPLIDEMNRRGGYTVRIVSNAETVEAPVKNVRAVNSSTEQALKEIATCDIMATAVGVNVLPKIAPVIAEGVKKRMRESGKPLDIILCENQLEADVLMRGWINERLNDEERAWAEQNLGLVEASIGRMVPPLTPEEKAKDSLLICVEPYCQLPVDKAAFKGEIPDLVGLVPYTPFGFYIKRKLFLHNMGHAMVAYFAYQQGIEYIWQAVEHKEVYDLARKAMKGSGEALIREYGEEMRANVEENIDDLLFRFGNKALKDTVARVGGDLVRKLRRNDRLVGAALYCIEQGVDPEPIVEGIRAALKFDREGDVSAPELQKALKEQGIDYVLEHYMGLKPDEPLYAMIKG</sequence>
<dbReference type="SUPFAM" id="SSF51735">
    <property type="entry name" value="NAD(P)-binding Rossmann-fold domains"/>
    <property type="match status" value="1"/>
</dbReference>
<dbReference type="InterPro" id="IPR008927">
    <property type="entry name" value="6-PGluconate_DH-like_C_sf"/>
</dbReference>
<evidence type="ECO:0000313" key="6">
    <source>
        <dbReference type="EMBL" id="HIQ82528.1"/>
    </source>
</evidence>